<dbReference type="GO" id="GO:0017000">
    <property type="term" value="P:antibiotic biosynthetic process"/>
    <property type="evidence" value="ECO:0007669"/>
    <property type="project" value="UniProtKB-ARBA"/>
</dbReference>
<organism evidence="3 4">
    <name type="scientific">Saccharococcus caldoxylosilyticus</name>
    <dbReference type="NCBI Taxonomy" id="81408"/>
    <lineage>
        <taxon>Bacteria</taxon>
        <taxon>Bacillati</taxon>
        <taxon>Bacillota</taxon>
        <taxon>Bacilli</taxon>
        <taxon>Bacillales</taxon>
        <taxon>Anoxybacillaceae</taxon>
        <taxon>Saccharococcus</taxon>
    </lineage>
</organism>
<dbReference type="GO" id="GO:0008194">
    <property type="term" value="F:UDP-glycosyltransferase activity"/>
    <property type="evidence" value="ECO:0007669"/>
    <property type="project" value="InterPro"/>
</dbReference>
<gene>
    <name evidence="3" type="ORF">B4119_0541</name>
</gene>
<dbReference type="SUPFAM" id="SSF53756">
    <property type="entry name" value="UDP-Glycosyltransferase/glycogen phosphorylase"/>
    <property type="match status" value="1"/>
</dbReference>
<accession>A0A150LX50</accession>
<feature type="domain" description="Erythromycin biosynthesis protein CIII-like C-terminal" evidence="2">
    <location>
        <begin position="241"/>
        <end position="356"/>
    </location>
</feature>
<name>A0A150LX50_9BACL</name>
<comment type="caution">
    <text evidence="3">The sequence shown here is derived from an EMBL/GenBank/DDBJ whole genome shotgun (WGS) entry which is preliminary data.</text>
</comment>
<evidence type="ECO:0000313" key="3">
    <source>
        <dbReference type="EMBL" id="KYD16835.1"/>
    </source>
</evidence>
<proteinExistence type="inferred from homology"/>
<dbReference type="FunFam" id="3.40.50.2000:FF:000072">
    <property type="entry name" value="Glycosyl transferase"/>
    <property type="match status" value="1"/>
</dbReference>
<dbReference type="InterPro" id="IPR010610">
    <property type="entry name" value="EryCIII-like_C"/>
</dbReference>
<protein>
    <recommendedName>
        <fullName evidence="2">Erythromycin biosynthesis protein CIII-like C-terminal domain-containing protein</fullName>
    </recommendedName>
</protein>
<dbReference type="InterPro" id="IPR002213">
    <property type="entry name" value="UDP_glucos_trans"/>
</dbReference>
<dbReference type="InterPro" id="IPR050426">
    <property type="entry name" value="Glycosyltransferase_28"/>
</dbReference>
<reference evidence="3 4" key="1">
    <citation type="submission" date="2016-01" db="EMBL/GenBank/DDBJ databases">
        <title>Draft Genome Sequences of Seven Thermophilic Sporeformers Isolated from Foods.</title>
        <authorList>
            <person name="Berendsen E.M."/>
            <person name="Wells-Bennik M.H."/>
            <person name="Krawcyk A.O."/>
            <person name="De Jong A."/>
            <person name="Holsappel S."/>
            <person name="Eijlander R.T."/>
            <person name="Kuipers O.P."/>
        </authorList>
    </citation>
    <scope>NUCLEOTIDE SEQUENCE [LARGE SCALE GENOMIC DNA]</scope>
    <source>
        <strain evidence="3 4">B4119</strain>
    </source>
</reference>
<evidence type="ECO:0000313" key="4">
    <source>
        <dbReference type="Proteomes" id="UP000075455"/>
    </source>
</evidence>
<dbReference type="STRING" id="81408.B4119_0541"/>
<dbReference type="PATRIC" id="fig|81408.3.peg.2811"/>
<evidence type="ECO:0000259" key="2">
    <source>
        <dbReference type="Pfam" id="PF06722"/>
    </source>
</evidence>
<dbReference type="Pfam" id="PF06722">
    <property type="entry name" value="EryCIII-like_C"/>
    <property type="match status" value="1"/>
</dbReference>
<dbReference type="AlphaFoldDB" id="A0A150LX50"/>
<dbReference type="EMBL" id="LQYS01000028">
    <property type="protein sequence ID" value="KYD16835.1"/>
    <property type="molecule type" value="Genomic_DNA"/>
</dbReference>
<dbReference type="CDD" id="cd03784">
    <property type="entry name" value="GT1_Gtf-like"/>
    <property type="match status" value="1"/>
</dbReference>
<evidence type="ECO:0000256" key="1">
    <source>
        <dbReference type="ARBA" id="ARBA00009995"/>
    </source>
</evidence>
<dbReference type="Gene3D" id="3.40.50.2000">
    <property type="entry name" value="Glycogen Phosphorylase B"/>
    <property type="match status" value="3"/>
</dbReference>
<dbReference type="Proteomes" id="UP000075455">
    <property type="component" value="Unassembled WGS sequence"/>
</dbReference>
<comment type="similarity">
    <text evidence="1">Belongs to the UDP-glycosyltransferase family.</text>
</comment>
<dbReference type="PANTHER" id="PTHR48050:SF13">
    <property type="entry name" value="STEROL 3-BETA-GLUCOSYLTRANSFERASE UGT80A2"/>
    <property type="match status" value="1"/>
</dbReference>
<dbReference type="RefSeq" id="WP_061579144.1">
    <property type="nucleotide sequence ID" value="NZ_LQYS01000028.1"/>
</dbReference>
<dbReference type="PANTHER" id="PTHR48050">
    <property type="entry name" value="STEROL 3-BETA-GLUCOSYLTRANSFERASE"/>
    <property type="match status" value="1"/>
</dbReference>
<dbReference type="GO" id="GO:0016758">
    <property type="term" value="F:hexosyltransferase activity"/>
    <property type="evidence" value="ECO:0007669"/>
    <property type="project" value="UniProtKB-ARBA"/>
</dbReference>
<sequence length="378" mass="43093">MKYLFFVMPAHGHMNPTLAVAEELVRRGEEVIYYTTEEFAESVKNVGAKARLIPPHFNPVYVLKQKAMEMGLDLKKRDPQLMLHFLKNIRLKAHELVDQVKAEEADVAVYDPMCTWGHEIIQTLRLPAATFMTSFAMKKGTSLMDYIANRVPEVSEIIEVFTVEEELNIVTIPKEFQIQPDAFDDRYLFVGPLISRRNIKHDLPLNQLANEPVLYISLGSILSNVDFYKCCIEAFGYTSWKVVLNIGRQTNPKDIEPIPDNFIVRQFVPQLEVLKVADVFITHGGMNSAMESLWFGVLPVVVPQSSDQPIVAEQIKRLGLGEVIQPDQISADTLIQAVNRAMDDKEMKQRLCKMKESLHQIDGIALAVDHLQKRFRRS</sequence>